<gene>
    <name evidence="2" type="ORF">A2368_01175</name>
</gene>
<name>A0A1F5FBH7_9BACT</name>
<accession>A0A1F5FBH7</accession>
<evidence type="ECO:0000313" key="2">
    <source>
        <dbReference type="EMBL" id="OGD76854.1"/>
    </source>
</evidence>
<dbReference type="PANTHER" id="PTHR43861">
    <property type="entry name" value="TRANS-ACONITATE 2-METHYLTRANSFERASE-RELATED"/>
    <property type="match status" value="1"/>
</dbReference>
<dbReference type="Proteomes" id="UP000176682">
    <property type="component" value="Unassembled WGS sequence"/>
</dbReference>
<protein>
    <recommendedName>
        <fullName evidence="1">Methyltransferase type 11 domain-containing protein</fullName>
    </recommendedName>
</protein>
<feature type="domain" description="Methyltransferase type 11" evidence="1">
    <location>
        <begin position="48"/>
        <end position="144"/>
    </location>
</feature>
<dbReference type="PANTHER" id="PTHR43861:SF1">
    <property type="entry name" value="TRANS-ACONITATE 2-METHYLTRANSFERASE"/>
    <property type="match status" value="1"/>
</dbReference>
<organism evidence="2 3">
    <name type="scientific">Candidatus Collierbacteria bacterium RIFOXYB1_FULL_49_13</name>
    <dbReference type="NCBI Taxonomy" id="1817728"/>
    <lineage>
        <taxon>Bacteria</taxon>
        <taxon>Candidatus Collieribacteriota</taxon>
    </lineage>
</organism>
<dbReference type="CDD" id="cd02440">
    <property type="entry name" value="AdoMet_MTases"/>
    <property type="match status" value="1"/>
</dbReference>
<reference evidence="2 3" key="1">
    <citation type="journal article" date="2016" name="Nat. Commun.">
        <title>Thousands of microbial genomes shed light on interconnected biogeochemical processes in an aquifer system.</title>
        <authorList>
            <person name="Anantharaman K."/>
            <person name="Brown C.T."/>
            <person name="Hug L.A."/>
            <person name="Sharon I."/>
            <person name="Castelle C.J."/>
            <person name="Probst A.J."/>
            <person name="Thomas B.C."/>
            <person name="Singh A."/>
            <person name="Wilkins M.J."/>
            <person name="Karaoz U."/>
            <person name="Brodie E.L."/>
            <person name="Williams K.H."/>
            <person name="Hubbard S.S."/>
            <person name="Banfield J.F."/>
        </authorList>
    </citation>
    <scope>NUCLEOTIDE SEQUENCE [LARGE SCALE GENOMIC DNA]</scope>
</reference>
<dbReference type="GO" id="GO:0008757">
    <property type="term" value="F:S-adenosylmethionine-dependent methyltransferase activity"/>
    <property type="evidence" value="ECO:0007669"/>
    <property type="project" value="InterPro"/>
</dbReference>
<proteinExistence type="predicted"/>
<dbReference type="Pfam" id="PF08241">
    <property type="entry name" value="Methyltransf_11"/>
    <property type="match status" value="1"/>
</dbReference>
<dbReference type="Gene3D" id="3.40.50.150">
    <property type="entry name" value="Vaccinia Virus protein VP39"/>
    <property type="match status" value="1"/>
</dbReference>
<comment type="caution">
    <text evidence="2">The sequence shown here is derived from an EMBL/GenBank/DDBJ whole genome shotgun (WGS) entry which is preliminary data.</text>
</comment>
<evidence type="ECO:0000259" key="1">
    <source>
        <dbReference type="Pfam" id="PF08241"/>
    </source>
</evidence>
<dbReference type="AlphaFoldDB" id="A0A1F5FBH7"/>
<dbReference type="EMBL" id="MFAM01000071">
    <property type="protein sequence ID" value="OGD76854.1"/>
    <property type="molecule type" value="Genomic_DNA"/>
</dbReference>
<evidence type="ECO:0000313" key="3">
    <source>
        <dbReference type="Proteomes" id="UP000176682"/>
    </source>
</evidence>
<dbReference type="SUPFAM" id="SSF53335">
    <property type="entry name" value="S-adenosyl-L-methionine-dependent methyltransferases"/>
    <property type="match status" value="1"/>
</dbReference>
<sequence length="260" mass="29856">MLSPKLYTAKYFKSIRCEGYYEFTSNELSAVKKIEIDLLNLKPTDKVIDIGCGRGDIVHFLYEQGISFYGVDYASSAVKLTKDRLPSKYHSRILQSDARHIALPDKSFTKVVLGDIIEHMTYSEAVEVINESFRLLKPGGTLVIHTAPNTWFKNYVYPLIRLIIMAAGYKNTLRLLDENIVATKRYHVDEYSILDLKRVMNKSLFRHHSAWVHRDALRNQTKNYLNPLKSNPLIKAGVFVINNSPLIYFFGNDLFVVATK</sequence>
<dbReference type="InterPro" id="IPR013216">
    <property type="entry name" value="Methyltransf_11"/>
</dbReference>
<dbReference type="InterPro" id="IPR029063">
    <property type="entry name" value="SAM-dependent_MTases_sf"/>
</dbReference>